<dbReference type="RefSeq" id="YP_009801512.1">
    <property type="nucleotide sequence ID" value="NC_047972.1"/>
</dbReference>
<protein>
    <submittedName>
        <fullName evidence="1">Uncharacterized protein</fullName>
    </submittedName>
</protein>
<sequence length="149" mass="16006">MTDAEFDTTLVYAGRRLSGTKCLYAYVVKGDAGGRERYFGKPLKRGVAIGGTFVAAVGDYSDEHMSVGARGESGPQIDDEQQIARWSAEDKAVAVMLAKITNDRKRAREAHDPIDDAIAVLRAGYFAQRSIAARAAFADYVTAAIAGAR</sequence>
<evidence type="ECO:0000313" key="1">
    <source>
        <dbReference type="EMBL" id="AWN03217.1"/>
    </source>
</evidence>
<organism evidence="1 2">
    <name type="scientific">Microbacterium phage Appa</name>
    <dbReference type="NCBI Taxonomy" id="2182350"/>
    <lineage>
        <taxon>Viruses</taxon>
        <taxon>Duplodnaviria</taxon>
        <taxon>Heunggongvirae</taxon>
        <taxon>Uroviricota</taxon>
        <taxon>Caudoviricetes</taxon>
        <taxon>Appavirus</taxon>
        <taxon>Appavirus appa</taxon>
    </lineage>
</organism>
<evidence type="ECO:0000313" key="2">
    <source>
        <dbReference type="Proteomes" id="UP000246517"/>
    </source>
</evidence>
<accession>A0A2U8UHT1</accession>
<proteinExistence type="predicted"/>
<name>A0A2U8UHT1_9CAUD</name>
<gene>
    <name evidence="1" type="primary">35</name>
    <name evidence="1" type="ORF">PBI_APPA_35</name>
</gene>
<keyword evidence="2" id="KW-1185">Reference proteome</keyword>
<dbReference type="GeneID" id="54992029"/>
<reference evidence="1 2" key="1">
    <citation type="submission" date="2018-03" db="EMBL/GenBank/DDBJ databases">
        <authorList>
            <person name="Zack K.M."/>
            <person name="Garlena R.A."/>
            <person name="Russell D.A."/>
            <person name="Pope W.H."/>
            <person name="Jacobs-Sera D."/>
            <person name="Hatfull G.F."/>
        </authorList>
    </citation>
    <scope>NUCLEOTIDE SEQUENCE [LARGE SCALE GENOMIC DNA]</scope>
</reference>
<dbReference type="Proteomes" id="UP000246517">
    <property type="component" value="Segment"/>
</dbReference>
<dbReference type="EMBL" id="MH153799">
    <property type="protein sequence ID" value="AWN03217.1"/>
    <property type="molecule type" value="Genomic_DNA"/>
</dbReference>
<dbReference type="KEGG" id="vg:54992029"/>